<dbReference type="InterPro" id="IPR011622">
    <property type="entry name" value="7TMR_DISM_rcpt_extracell_dom2"/>
</dbReference>
<feature type="transmembrane region" description="Helical" evidence="4">
    <location>
        <begin position="254"/>
        <end position="274"/>
    </location>
</feature>
<keyword evidence="3" id="KW-0902">Two-component regulatory system</keyword>
<sequence length="645" mass="72204">MVERRSRWAALIILLSVFLIVLSSSAFAVDKVLDVSRLDQREVWLGEYFAVLEDPGLALTLTDVLSPDIARLFTIPQATTRSYGYTRSAYWLRLTLRNASGKPVERMLEFSVPLISSIQFHQPMADGSYQSLITGNATPFATRPYPNRLFVFPLTLPAHSDQVVYLRLQSVGAMLVGGNLWEPQAFHDHEQIDYIAQAWFFGIATAMILFNLLLFFALRDVVYLLYTVFAVCTVVAISAMSGLAKEFFWPNTTLWSSIAVGISFVAMLAAWLLFMRRMLNTCVNVPRTDWVIKGFIGLLLLFPFGLAYSYQTFILPATLVFFATGIMMLSVSFYCAVFQRQRMALFFLIACGVFMTNILIAMLFANNQLPSIFTSMYQSQRALITYALQIGSAMEMLLLAFALAYRFNLIRSQAIQDVNQVNASLSARLAAREAELIESHEKLRGIEHHQTLSDERQRLMQDMHDGLGSSLISALRVVENGKIGEGEVAQVLKGCIDDLKLAIDSMEPVERDLLLLLATLRYRLAPRLESTGISLHWAVQDVPALDWLDPKNSLHILRILQEAFANIIKHTQASEIHVATRLEKNGVVVSITDNGKGFDMASAQQSGGKGLSNQLRRAKSIGADIQWRSTHEGTCLSLWLPQFAG</sequence>
<dbReference type="PANTHER" id="PTHR24421">
    <property type="entry name" value="NITRATE/NITRITE SENSOR PROTEIN NARX-RELATED"/>
    <property type="match status" value="1"/>
</dbReference>
<evidence type="ECO:0000256" key="4">
    <source>
        <dbReference type="SAM" id="Phobius"/>
    </source>
</evidence>
<feature type="transmembrane region" description="Helical" evidence="4">
    <location>
        <begin position="344"/>
        <end position="364"/>
    </location>
</feature>
<dbReference type="InterPro" id="IPR036890">
    <property type="entry name" value="HATPase_C_sf"/>
</dbReference>
<keyword evidence="2" id="KW-0418">Kinase</keyword>
<dbReference type="Pfam" id="PF07696">
    <property type="entry name" value="7TMR-DISMED2"/>
    <property type="match status" value="1"/>
</dbReference>
<keyword evidence="1" id="KW-0808">Transferase</keyword>
<evidence type="ECO:0000256" key="2">
    <source>
        <dbReference type="ARBA" id="ARBA00022777"/>
    </source>
</evidence>
<protein>
    <recommendedName>
        <fullName evidence="5">Histidine kinase/HSP90-like ATPase domain-containing protein</fullName>
    </recommendedName>
</protein>
<dbReference type="GO" id="GO:0016301">
    <property type="term" value="F:kinase activity"/>
    <property type="evidence" value="ECO:0007669"/>
    <property type="project" value="UniProtKB-KW"/>
</dbReference>
<feature type="domain" description="Histidine kinase/HSP90-like ATPase" evidence="5">
    <location>
        <begin position="551"/>
        <end position="644"/>
    </location>
</feature>
<dbReference type="Proteomes" id="UP000739411">
    <property type="component" value="Unassembled WGS sequence"/>
</dbReference>
<evidence type="ECO:0000256" key="3">
    <source>
        <dbReference type="ARBA" id="ARBA00023012"/>
    </source>
</evidence>
<dbReference type="Pfam" id="PF07695">
    <property type="entry name" value="7TMR-DISM_7TM"/>
    <property type="match status" value="1"/>
</dbReference>
<keyword evidence="4" id="KW-1133">Transmembrane helix</keyword>
<dbReference type="PANTHER" id="PTHR24421:SF58">
    <property type="entry name" value="SIGNAL TRANSDUCTION HISTIDINE-PROTEIN KINASE_PHOSPHATASE UHPB"/>
    <property type="match status" value="1"/>
</dbReference>
<dbReference type="InterPro" id="IPR050482">
    <property type="entry name" value="Sensor_HK_TwoCompSys"/>
</dbReference>
<feature type="transmembrane region" description="Helical" evidence="4">
    <location>
        <begin position="314"/>
        <end position="337"/>
    </location>
</feature>
<evidence type="ECO:0000313" key="6">
    <source>
        <dbReference type="EMBL" id="MBK7414555.1"/>
    </source>
</evidence>
<dbReference type="Gene3D" id="3.30.565.10">
    <property type="entry name" value="Histidine kinase-like ATPase, C-terminal domain"/>
    <property type="match status" value="1"/>
</dbReference>
<dbReference type="EMBL" id="JADJMS010000010">
    <property type="protein sequence ID" value="MBK7414555.1"/>
    <property type="molecule type" value="Genomic_DNA"/>
</dbReference>
<dbReference type="InterPro" id="IPR011623">
    <property type="entry name" value="7TMR_DISM_rcpt_extracell_dom1"/>
</dbReference>
<accession>A0A935K8E4</accession>
<feature type="transmembrane region" description="Helical" evidence="4">
    <location>
        <begin position="290"/>
        <end position="308"/>
    </location>
</feature>
<evidence type="ECO:0000259" key="5">
    <source>
        <dbReference type="SMART" id="SM00387"/>
    </source>
</evidence>
<keyword evidence="4" id="KW-0472">Membrane</keyword>
<dbReference type="Gene3D" id="2.60.40.2380">
    <property type="match status" value="1"/>
</dbReference>
<proteinExistence type="predicted"/>
<evidence type="ECO:0000313" key="7">
    <source>
        <dbReference type="Proteomes" id="UP000739411"/>
    </source>
</evidence>
<dbReference type="Pfam" id="PF02518">
    <property type="entry name" value="HATPase_c"/>
    <property type="match status" value="1"/>
</dbReference>
<dbReference type="GO" id="GO:0000160">
    <property type="term" value="P:phosphorelay signal transduction system"/>
    <property type="evidence" value="ECO:0007669"/>
    <property type="project" value="UniProtKB-KW"/>
</dbReference>
<evidence type="ECO:0000256" key="1">
    <source>
        <dbReference type="ARBA" id="ARBA00022679"/>
    </source>
</evidence>
<name>A0A935K8E4_9RHOO</name>
<gene>
    <name evidence="6" type="ORF">IPJ38_04995</name>
</gene>
<feature type="transmembrane region" description="Helical" evidence="4">
    <location>
        <begin position="384"/>
        <end position="405"/>
    </location>
</feature>
<feature type="transmembrane region" description="Helical" evidence="4">
    <location>
        <begin position="223"/>
        <end position="242"/>
    </location>
</feature>
<keyword evidence="4" id="KW-0812">Transmembrane</keyword>
<dbReference type="SMART" id="SM00387">
    <property type="entry name" value="HATPase_c"/>
    <property type="match status" value="1"/>
</dbReference>
<dbReference type="AlphaFoldDB" id="A0A935K8E4"/>
<comment type="caution">
    <text evidence="6">The sequence shown here is derived from an EMBL/GenBank/DDBJ whole genome shotgun (WGS) entry which is preliminary data.</text>
</comment>
<organism evidence="6 7">
    <name type="scientific">Candidatus Dechloromonas phosphorivorans</name>
    <dbReference type="NCBI Taxonomy" id="2899244"/>
    <lineage>
        <taxon>Bacteria</taxon>
        <taxon>Pseudomonadati</taxon>
        <taxon>Pseudomonadota</taxon>
        <taxon>Betaproteobacteria</taxon>
        <taxon>Rhodocyclales</taxon>
        <taxon>Azonexaceae</taxon>
        <taxon>Dechloromonas</taxon>
    </lineage>
</organism>
<reference evidence="6 7" key="1">
    <citation type="submission" date="2020-10" db="EMBL/GenBank/DDBJ databases">
        <title>Connecting structure to function with the recovery of over 1000 high-quality activated sludge metagenome-assembled genomes encoding full-length rRNA genes using long-read sequencing.</title>
        <authorList>
            <person name="Singleton C.M."/>
            <person name="Petriglieri F."/>
            <person name="Kristensen J.M."/>
            <person name="Kirkegaard R.H."/>
            <person name="Michaelsen T.Y."/>
            <person name="Andersen M.H."/>
            <person name="Karst S.M."/>
            <person name="Dueholm M.S."/>
            <person name="Nielsen P.H."/>
            <person name="Albertsen M."/>
        </authorList>
    </citation>
    <scope>NUCLEOTIDE SEQUENCE [LARGE SCALE GENOMIC DNA]</scope>
    <source>
        <strain evidence="6">EsbW_18-Q3-R4-48_BATAC.463</strain>
    </source>
</reference>
<dbReference type="CDD" id="cd16917">
    <property type="entry name" value="HATPase_UhpB-NarQ-NarX-like"/>
    <property type="match status" value="1"/>
</dbReference>
<dbReference type="SUPFAM" id="SSF55874">
    <property type="entry name" value="ATPase domain of HSP90 chaperone/DNA topoisomerase II/histidine kinase"/>
    <property type="match status" value="1"/>
</dbReference>
<feature type="transmembrane region" description="Helical" evidence="4">
    <location>
        <begin position="194"/>
        <end position="216"/>
    </location>
</feature>
<dbReference type="InterPro" id="IPR003594">
    <property type="entry name" value="HATPase_dom"/>
</dbReference>